<gene>
    <name evidence="1" type="ORF">NW762_010131</name>
</gene>
<proteinExistence type="predicted"/>
<evidence type="ECO:0000313" key="1">
    <source>
        <dbReference type="EMBL" id="KAJ4254532.1"/>
    </source>
</evidence>
<dbReference type="Proteomes" id="UP001152049">
    <property type="component" value="Unassembled WGS sequence"/>
</dbReference>
<sequence>MTDPVTSTKTITVHPTREVTETVYQRDTYTINTVFELKTVAETQTIYTSTKTIFAVPEFNIYAVGDHHDWRPMRGRMDSYKLVAMDNHPEEPVLNFSIGCNNTLKVLNGESPGTIGRSDRGPRAKDHDVKFGKYDNDLPGISCKVIRNSDGTCPMTCQGQQGSLSYDCGVHWRLGEDADVKECQGSAFTPHAVNVP</sequence>
<accession>A0A9W8RW99</accession>
<protein>
    <submittedName>
        <fullName evidence="1">Uncharacterized protein</fullName>
    </submittedName>
</protein>
<name>A0A9W8RW99_9HYPO</name>
<keyword evidence="2" id="KW-1185">Reference proteome</keyword>
<dbReference type="AlphaFoldDB" id="A0A9W8RW99"/>
<dbReference type="OrthoDB" id="3695080at2759"/>
<dbReference type="EMBL" id="JAOQAZ010000022">
    <property type="protein sequence ID" value="KAJ4254532.1"/>
    <property type="molecule type" value="Genomic_DNA"/>
</dbReference>
<evidence type="ECO:0000313" key="2">
    <source>
        <dbReference type="Proteomes" id="UP001152049"/>
    </source>
</evidence>
<organism evidence="1 2">
    <name type="scientific">Fusarium torreyae</name>
    <dbReference type="NCBI Taxonomy" id="1237075"/>
    <lineage>
        <taxon>Eukaryota</taxon>
        <taxon>Fungi</taxon>
        <taxon>Dikarya</taxon>
        <taxon>Ascomycota</taxon>
        <taxon>Pezizomycotina</taxon>
        <taxon>Sordariomycetes</taxon>
        <taxon>Hypocreomycetidae</taxon>
        <taxon>Hypocreales</taxon>
        <taxon>Nectriaceae</taxon>
        <taxon>Fusarium</taxon>
    </lineage>
</organism>
<reference evidence="1" key="1">
    <citation type="submission" date="2022-09" db="EMBL/GenBank/DDBJ databases">
        <title>Fusarium specimens isolated from Avocado Roots.</title>
        <authorList>
            <person name="Stajich J."/>
            <person name="Roper C."/>
            <person name="Heimlech-Rivalta G."/>
        </authorList>
    </citation>
    <scope>NUCLEOTIDE SEQUENCE</scope>
    <source>
        <strain evidence="1">CF00136</strain>
    </source>
</reference>
<comment type="caution">
    <text evidence="1">The sequence shown here is derived from an EMBL/GenBank/DDBJ whole genome shotgun (WGS) entry which is preliminary data.</text>
</comment>